<dbReference type="OrthoDB" id="408954at2759"/>
<dbReference type="AlphaFoldDB" id="A0A8X8CAY9"/>
<accession>A0A8X8CAY9</accession>
<proteinExistence type="inferred from homology"/>
<dbReference type="GO" id="GO:0016491">
    <property type="term" value="F:oxidoreductase activity"/>
    <property type="evidence" value="ECO:0007669"/>
    <property type="project" value="InterPro"/>
</dbReference>
<feature type="domain" description="Very-long-chain aldehyde decarbonylase CER1-like C-terminal" evidence="8">
    <location>
        <begin position="440"/>
        <end position="604"/>
    </location>
</feature>
<dbReference type="InterPro" id="IPR006694">
    <property type="entry name" value="Fatty_acid_hydroxylase"/>
</dbReference>
<evidence type="ECO:0008006" key="11">
    <source>
        <dbReference type="Google" id="ProtNLM"/>
    </source>
</evidence>
<dbReference type="EMBL" id="JAAWWB010000028">
    <property type="protein sequence ID" value="KAG6748864.1"/>
    <property type="molecule type" value="Genomic_DNA"/>
</dbReference>
<evidence type="ECO:0000256" key="3">
    <source>
        <dbReference type="ARBA" id="ARBA00022692"/>
    </source>
</evidence>
<evidence type="ECO:0000256" key="1">
    <source>
        <dbReference type="ARBA" id="ARBA00004141"/>
    </source>
</evidence>
<evidence type="ECO:0000259" key="7">
    <source>
        <dbReference type="Pfam" id="PF04116"/>
    </source>
</evidence>
<evidence type="ECO:0000256" key="6">
    <source>
        <dbReference type="SAM" id="Phobius"/>
    </source>
</evidence>
<sequence length="613" mass="70401">MASRPGILTDWPWKPLGSFKHVILAPWVIHSTYSYMIKDGKDLSTFLAFPLLLWRMLHNQLWISLSRYRTAKGNNRIIDKAIEFEQVDRESSWDDQILFNGILFYVGIKTIPGASHLPMWRLDGVIITALIHMGPVEFLYYWLHRLLHHHYLYSRYHSHHHSSIVTEPITSVIHPFAEHISYFILFAIPMITTIVTGTASVASLAGYITYIDGMNNMGHCNFELVPKWLFTIFPPLKYLMYTPSFHSLHHTQFRTNYSLFMPIYDFIYGTTDTSSDTLYEDSLKRPEEAPDVVHLTHLTTPDSIYHSRLGLAYLASNPQKSKWYLSLMWPVTLWTMMLTWIYGRAFVVERNRFHKLRLQTWTIPKYNIQYNLQWHRASINTLIEEAILDAEEKGVKVLSLGLLNQASTSRYPSLKTKVVDGSSLAVAAVLNSIPKGTTQVLHRGNLSKVAYAVVLNLCRRGIQVAVPYEDDYKKLKKSFGIGSDQNNLILSKSYSIKTWLVGDGLKEEDQNKATEGTLFIPFSQFPPKKLRKDCFYHSTPAMAAPASLENVDSCENWLARRVMSAWRVAGIVHALEGWNEHECGYTMSDMDKVWQASIQHGFKPLVIAAQSKF</sequence>
<dbReference type="GO" id="GO:0008610">
    <property type="term" value="P:lipid biosynthetic process"/>
    <property type="evidence" value="ECO:0007669"/>
    <property type="project" value="InterPro"/>
</dbReference>
<name>A0A8X8CAY9_POPTO</name>
<evidence type="ECO:0000313" key="9">
    <source>
        <dbReference type="EMBL" id="KAG6748864.1"/>
    </source>
</evidence>
<comment type="subcellular location">
    <subcellularLocation>
        <location evidence="1">Membrane</location>
        <topology evidence="1">Multi-pass membrane protein</topology>
    </subcellularLocation>
</comment>
<protein>
    <recommendedName>
        <fullName evidence="11">Protein ECERIFERUM 1-like</fullName>
    </recommendedName>
</protein>
<keyword evidence="3 6" id="KW-0812">Transmembrane</keyword>
<gene>
    <name evidence="9" type="ORF">POTOM_048801</name>
</gene>
<dbReference type="Proteomes" id="UP000886885">
    <property type="component" value="Chromosome 14D"/>
</dbReference>
<dbReference type="InterPro" id="IPR050307">
    <property type="entry name" value="Sterol_Desaturase_Related"/>
</dbReference>
<evidence type="ECO:0000256" key="4">
    <source>
        <dbReference type="ARBA" id="ARBA00022989"/>
    </source>
</evidence>
<keyword evidence="5 6" id="KW-0472">Membrane</keyword>
<feature type="domain" description="Fatty acid hydroxylase" evidence="7">
    <location>
        <begin position="133"/>
        <end position="270"/>
    </location>
</feature>
<feature type="transmembrane region" description="Helical" evidence="6">
    <location>
        <begin position="180"/>
        <end position="208"/>
    </location>
</feature>
<dbReference type="GO" id="GO:0005506">
    <property type="term" value="F:iron ion binding"/>
    <property type="evidence" value="ECO:0007669"/>
    <property type="project" value="InterPro"/>
</dbReference>
<evidence type="ECO:0000256" key="2">
    <source>
        <dbReference type="ARBA" id="ARBA00009324"/>
    </source>
</evidence>
<keyword evidence="4 6" id="KW-1133">Transmembrane helix</keyword>
<evidence type="ECO:0000256" key="5">
    <source>
        <dbReference type="ARBA" id="ARBA00023136"/>
    </source>
</evidence>
<dbReference type="InterPro" id="IPR021940">
    <property type="entry name" value="CER1-like_C"/>
</dbReference>
<evidence type="ECO:0000313" key="10">
    <source>
        <dbReference type="Proteomes" id="UP000886885"/>
    </source>
</evidence>
<dbReference type="Pfam" id="PF04116">
    <property type="entry name" value="FA_hydroxylase"/>
    <property type="match status" value="1"/>
</dbReference>
<feature type="transmembrane region" description="Helical" evidence="6">
    <location>
        <begin position="323"/>
        <end position="343"/>
    </location>
</feature>
<dbReference type="Pfam" id="PF12076">
    <property type="entry name" value="CER1-like_C"/>
    <property type="match status" value="1"/>
</dbReference>
<comment type="similarity">
    <text evidence="2">Belongs to the sterol desaturase family.</text>
</comment>
<reference evidence="9" key="1">
    <citation type="journal article" date="2020" name="bioRxiv">
        <title>Hybrid origin of Populus tomentosa Carr. identified through genome sequencing and phylogenomic analysis.</title>
        <authorList>
            <person name="An X."/>
            <person name="Gao K."/>
            <person name="Chen Z."/>
            <person name="Li J."/>
            <person name="Yang X."/>
            <person name="Yang X."/>
            <person name="Zhou J."/>
            <person name="Guo T."/>
            <person name="Zhao T."/>
            <person name="Huang S."/>
            <person name="Miao D."/>
            <person name="Khan W.U."/>
            <person name="Rao P."/>
            <person name="Ye M."/>
            <person name="Lei B."/>
            <person name="Liao W."/>
            <person name="Wang J."/>
            <person name="Ji L."/>
            <person name="Li Y."/>
            <person name="Guo B."/>
            <person name="Mustafa N.S."/>
            <person name="Li S."/>
            <person name="Yun Q."/>
            <person name="Keller S.R."/>
            <person name="Mao J."/>
            <person name="Zhang R."/>
            <person name="Strauss S.H."/>
        </authorList>
    </citation>
    <scope>NUCLEOTIDE SEQUENCE</scope>
    <source>
        <strain evidence="9">GM15</strain>
        <tissue evidence="9">Leaf</tissue>
    </source>
</reference>
<dbReference type="GO" id="GO:0016020">
    <property type="term" value="C:membrane"/>
    <property type="evidence" value="ECO:0007669"/>
    <property type="project" value="UniProtKB-SubCell"/>
</dbReference>
<organism evidence="9 10">
    <name type="scientific">Populus tomentosa</name>
    <name type="common">Chinese white poplar</name>
    <dbReference type="NCBI Taxonomy" id="118781"/>
    <lineage>
        <taxon>Eukaryota</taxon>
        <taxon>Viridiplantae</taxon>
        <taxon>Streptophyta</taxon>
        <taxon>Embryophyta</taxon>
        <taxon>Tracheophyta</taxon>
        <taxon>Spermatophyta</taxon>
        <taxon>Magnoliopsida</taxon>
        <taxon>eudicotyledons</taxon>
        <taxon>Gunneridae</taxon>
        <taxon>Pentapetalae</taxon>
        <taxon>rosids</taxon>
        <taxon>fabids</taxon>
        <taxon>Malpighiales</taxon>
        <taxon>Salicaceae</taxon>
        <taxon>Saliceae</taxon>
        <taxon>Populus</taxon>
    </lineage>
</organism>
<evidence type="ECO:0000259" key="8">
    <source>
        <dbReference type="Pfam" id="PF12076"/>
    </source>
</evidence>
<comment type="caution">
    <text evidence="9">The sequence shown here is derived from an EMBL/GenBank/DDBJ whole genome shotgun (WGS) entry which is preliminary data.</text>
</comment>
<dbReference type="PANTHER" id="PTHR11863">
    <property type="entry name" value="STEROL DESATURASE"/>
    <property type="match status" value="1"/>
</dbReference>
<keyword evidence="10" id="KW-1185">Reference proteome</keyword>